<proteinExistence type="predicted"/>
<feature type="domain" description="AB hydrolase-1" evidence="1">
    <location>
        <begin position="76"/>
        <end position="202"/>
    </location>
</feature>
<comment type="caution">
    <text evidence="2">The sequence shown here is derived from an EMBL/GenBank/DDBJ whole genome shotgun (WGS) entry which is preliminary data.</text>
</comment>
<evidence type="ECO:0000313" key="2">
    <source>
        <dbReference type="EMBL" id="KAF6208561.1"/>
    </source>
</evidence>
<sequence length="331" mass="37597">MRESYHNLFIRSKQSSEVPPVDFRGLLLKTYENMNLLKICRIVRRQMSSSSTYKESTVNIDGHCVNYLKAGEGSHHLLCLPGALGTIWSDFKPQIEGLDKTKFTIVAWDPIGYGKSRPPNRKFSPDFYHKDARFSAKLMEVLKIEKYSTLGWSDGGISAMILAAATPDRVNKSVIWGANAYITDADMKLYEGIRDTAKWSEKMRTPLELVYGAEGLRDMMQEWYEALAQIHKKGGDILIKDLQKITAPTLIIHGNKDPVVPDEHPVFLNKNLKNSRLHRFPDGKHNVHLSFIRSKLSGKLLHLEEEEISKIATNKEELAVWIANLCEESAN</sequence>
<dbReference type="Pfam" id="PF00561">
    <property type="entry name" value="Abhydrolase_1"/>
    <property type="match status" value="2"/>
</dbReference>
<name>A0A8S9XJV7_APOLU</name>
<evidence type="ECO:0000259" key="1">
    <source>
        <dbReference type="Pfam" id="PF00561"/>
    </source>
</evidence>
<dbReference type="GO" id="GO:0017171">
    <property type="term" value="F:serine hydrolase activity"/>
    <property type="evidence" value="ECO:0007669"/>
    <property type="project" value="TreeGrafter"/>
</dbReference>
<dbReference type="Gene3D" id="3.40.50.1820">
    <property type="entry name" value="alpha/beta hydrolase"/>
    <property type="match status" value="1"/>
</dbReference>
<keyword evidence="3" id="KW-1185">Reference proteome</keyword>
<feature type="domain" description="AB hydrolase-1" evidence="1">
    <location>
        <begin position="239"/>
        <end position="289"/>
    </location>
</feature>
<dbReference type="InterPro" id="IPR000073">
    <property type="entry name" value="AB_hydrolase_1"/>
</dbReference>
<reference evidence="2" key="1">
    <citation type="journal article" date="2021" name="Mol. Ecol. Resour.">
        <title>Apolygus lucorum genome provides insights into omnivorousness and mesophyll feeding.</title>
        <authorList>
            <person name="Liu Y."/>
            <person name="Liu H."/>
            <person name="Wang H."/>
            <person name="Huang T."/>
            <person name="Liu B."/>
            <person name="Yang B."/>
            <person name="Yin L."/>
            <person name="Li B."/>
            <person name="Zhang Y."/>
            <person name="Zhang S."/>
            <person name="Jiang F."/>
            <person name="Zhang X."/>
            <person name="Ren Y."/>
            <person name="Wang B."/>
            <person name="Wang S."/>
            <person name="Lu Y."/>
            <person name="Wu K."/>
            <person name="Fan W."/>
            <person name="Wang G."/>
        </authorList>
    </citation>
    <scope>NUCLEOTIDE SEQUENCE</scope>
    <source>
        <strain evidence="2">12Hb</strain>
    </source>
</reference>
<evidence type="ECO:0000313" key="3">
    <source>
        <dbReference type="Proteomes" id="UP000466442"/>
    </source>
</evidence>
<dbReference type="AlphaFoldDB" id="A0A8S9XJV7"/>
<organism evidence="2 3">
    <name type="scientific">Apolygus lucorum</name>
    <name type="common">Small green plant bug</name>
    <name type="synonym">Lygocoris lucorum</name>
    <dbReference type="NCBI Taxonomy" id="248454"/>
    <lineage>
        <taxon>Eukaryota</taxon>
        <taxon>Metazoa</taxon>
        <taxon>Ecdysozoa</taxon>
        <taxon>Arthropoda</taxon>
        <taxon>Hexapoda</taxon>
        <taxon>Insecta</taxon>
        <taxon>Pterygota</taxon>
        <taxon>Neoptera</taxon>
        <taxon>Paraneoptera</taxon>
        <taxon>Hemiptera</taxon>
        <taxon>Heteroptera</taxon>
        <taxon>Panheteroptera</taxon>
        <taxon>Cimicomorpha</taxon>
        <taxon>Miridae</taxon>
        <taxon>Mirini</taxon>
        <taxon>Apolygus</taxon>
    </lineage>
</organism>
<dbReference type="OrthoDB" id="19657at2759"/>
<dbReference type="SUPFAM" id="SSF53474">
    <property type="entry name" value="alpha/beta-Hydrolases"/>
    <property type="match status" value="1"/>
</dbReference>
<dbReference type="EMBL" id="WIXP02000007">
    <property type="protein sequence ID" value="KAF6208561.1"/>
    <property type="molecule type" value="Genomic_DNA"/>
</dbReference>
<dbReference type="InterPro" id="IPR029058">
    <property type="entry name" value="AB_hydrolase_fold"/>
</dbReference>
<dbReference type="Proteomes" id="UP000466442">
    <property type="component" value="Unassembled WGS sequence"/>
</dbReference>
<gene>
    <name evidence="2" type="ORF">GE061_017019</name>
</gene>
<dbReference type="PANTHER" id="PTHR46331:SF2">
    <property type="entry name" value="VALACYCLOVIR HYDROLASE"/>
    <property type="match status" value="1"/>
</dbReference>
<dbReference type="PANTHER" id="PTHR46331">
    <property type="entry name" value="VALACYCLOVIR HYDROLASE"/>
    <property type="match status" value="1"/>
</dbReference>
<dbReference type="PRINTS" id="PR00111">
    <property type="entry name" value="ABHYDROLASE"/>
</dbReference>
<accession>A0A8S9XJV7</accession>
<protein>
    <recommendedName>
        <fullName evidence="1">AB hydrolase-1 domain-containing protein</fullName>
    </recommendedName>
</protein>